<dbReference type="KEGG" id="bspl:114857171"/>
<evidence type="ECO:0000313" key="14">
    <source>
        <dbReference type="Proteomes" id="UP000515150"/>
    </source>
</evidence>
<feature type="region of interest" description="Disordered" evidence="12">
    <location>
        <begin position="64"/>
        <end position="120"/>
    </location>
</feature>
<organism evidence="14 15">
    <name type="scientific">Betta splendens</name>
    <name type="common">Siamese fighting fish</name>
    <dbReference type="NCBI Taxonomy" id="158456"/>
    <lineage>
        <taxon>Eukaryota</taxon>
        <taxon>Metazoa</taxon>
        <taxon>Chordata</taxon>
        <taxon>Craniata</taxon>
        <taxon>Vertebrata</taxon>
        <taxon>Euteleostomi</taxon>
        <taxon>Actinopterygii</taxon>
        <taxon>Neopterygii</taxon>
        <taxon>Teleostei</taxon>
        <taxon>Neoteleostei</taxon>
        <taxon>Acanthomorphata</taxon>
        <taxon>Anabantaria</taxon>
        <taxon>Anabantiformes</taxon>
        <taxon>Anabantoidei</taxon>
        <taxon>Osphronemidae</taxon>
        <taxon>Betta</taxon>
    </lineage>
</organism>
<dbReference type="Gene3D" id="3.30.160.60">
    <property type="entry name" value="Classic Zinc Finger"/>
    <property type="match status" value="5"/>
</dbReference>
<keyword evidence="3" id="KW-0479">Metal-binding</keyword>
<keyword evidence="8" id="KW-0238">DNA-binding</keyword>
<evidence type="ECO:0000256" key="3">
    <source>
        <dbReference type="ARBA" id="ARBA00022723"/>
    </source>
</evidence>
<dbReference type="InterPro" id="IPR013087">
    <property type="entry name" value="Znf_C2H2_type"/>
</dbReference>
<evidence type="ECO:0000313" key="15">
    <source>
        <dbReference type="RefSeq" id="XP_029009201.1"/>
    </source>
</evidence>
<dbReference type="GO" id="GO:0003677">
    <property type="term" value="F:DNA binding"/>
    <property type="evidence" value="ECO:0007669"/>
    <property type="project" value="UniProtKB-KW"/>
</dbReference>
<comment type="subcellular location">
    <subcellularLocation>
        <location evidence="1">Nucleus</location>
    </subcellularLocation>
</comment>
<protein>
    <submittedName>
        <fullName evidence="15">Zinc finger protein OZF-like</fullName>
    </submittedName>
</protein>
<keyword evidence="14" id="KW-1185">Reference proteome</keyword>
<evidence type="ECO:0000256" key="2">
    <source>
        <dbReference type="ARBA" id="ARBA00006991"/>
    </source>
</evidence>
<dbReference type="GO" id="GO:0008270">
    <property type="term" value="F:zinc ion binding"/>
    <property type="evidence" value="ECO:0007669"/>
    <property type="project" value="UniProtKB-KW"/>
</dbReference>
<feature type="compositionally biased region" description="Basic and acidic residues" evidence="12">
    <location>
        <begin position="95"/>
        <end position="108"/>
    </location>
</feature>
<keyword evidence="6" id="KW-0862">Zinc</keyword>
<evidence type="ECO:0000256" key="6">
    <source>
        <dbReference type="ARBA" id="ARBA00022833"/>
    </source>
</evidence>
<proteinExistence type="inferred from homology"/>
<evidence type="ECO:0000256" key="5">
    <source>
        <dbReference type="ARBA" id="ARBA00022771"/>
    </source>
</evidence>
<evidence type="ECO:0000256" key="10">
    <source>
        <dbReference type="ARBA" id="ARBA00023242"/>
    </source>
</evidence>
<sequence>MTNLEMLRVLVNERLTAAADEIFGLFAQTVGEYEDQLYRLKQENERQSKLLHVVFTPEVRLNRKDAELDENPQRIKEEKEQPSSSWEGGLFNSVDAEKSEDVKKEEAHSSLLYQGQPEEESPANCLAEARMVEDLEGSETVCNSDPDSLLQTTNNTVVICEQADSSYFDCNGIRETQAELKLLNSTGVSVFENERNADIERVICAECGKTFDVVQNYMQNPSGKFVCAVCFQESTESSHFFIEKETYAGTKIFICAVCKKQFNTKSYTMRHIRIHMGERPFSCSVCHKQFTHRSLLIGHLRVHTGEKPYTCSVCNTSFSLSYSLTKHMRIHTGEKPFGCTVCGKRFTQKGHLTQHMPLHTGERLYSCHVCGKSFSRQSGVKKHKCVEING</sequence>
<dbReference type="GeneID" id="114857171"/>
<feature type="domain" description="C2H2-type" evidence="13">
    <location>
        <begin position="253"/>
        <end position="280"/>
    </location>
</feature>
<feature type="domain" description="C2H2-type" evidence="13">
    <location>
        <begin position="309"/>
        <end position="336"/>
    </location>
</feature>
<accession>A0A6P7MQM6</accession>
<evidence type="ECO:0000256" key="1">
    <source>
        <dbReference type="ARBA" id="ARBA00004123"/>
    </source>
</evidence>
<keyword evidence="7" id="KW-0805">Transcription regulation</keyword>
<dbReference type="GO" id="GO:0005634">
    <property type="term" value="C:nucleus"/>
    <property type="evidence" value="ECO:0007669"/>
    <property type="project" value="UniProtKB-SubCell"/>
</dbReference>
<evidence type="ECO:0000259" key="13">
    <source>
        <dbReference type="PROSITE" id="PS50157"/>
    </source>
</evidence>
<keyword evidence="10" id="KW-0539">Nucleus</keyword>
<keyword evidence="5 11" id="KW-0863">Zinc-finger</keyword>
<dbReference type="GO" id="GO:0045595">
    <property type="term" value="P:regulation of cell differentiation"/>
    <property type="evidence" value="ECO:0007669"/>
    <property type="project" value="UniProtKB-ARBA"/>
</dbReference>
<dbReference type="OrthoDB" id="8113227at2759"/>
<dbReference type="AlphaFoldDB" id="A0A6P7MQM6"/>
<dbReference type="Proteomes" id="UP000515150">
    <property type="component" value="Chromosome 6"/>
</dbReference>
<dbReference type="SUPFAM" id="SSF57667">
    <property type="entry name" value="beta-beta-alpha zinc fingers"/>
    <property type="match status" value="3"/>
</dbReference>
<evidence type="ECO:0000256" key="11">
    <source>
        <dbReference type="PROSITE-ProRule" id="PRU00042"/>
    </source>
</evidence>
<comment type="similarity">
    <text evidence="2">Belongs to the krueppel C2H2-type zinc-finger protein family.</text>
</comment>
<dbReference type="FunFam" id="3.30.160.60:FF:000562">
    <property type="entry name" value="Zinc finger protein 786"/>
    <property type="match status" value="1"/>
</dbReference>
<keyword evidence="4" id="KW-0677">Repeat</keyword>
<feature type="domain" description="C2H2-type" evidence="13">
    <location>
        <begin position="365"/>
        <end position="390"/>
    </location>
</feature>
<feature type="domain" description="C2H2-type" evidence="13">
    <location>
        <begin position="337"/>
        <end position="364"/>
    </location>
</feature>
<name>A0A6P7MQM6_BETSP</name>
<dbReference type="PROSITE" id="PS00028">
    <property type="entry name" value="ZINC_FINGER_C2H2_1"/>
    <property type="match status" value="4"/>
</dbReference>
<dbReference type="InterPro" id="IPR036236">
    <property type="entry name" value="Znf_C2H2_sf"/>
</dbReference>
<dbReference type="PANTHER" id="PTHR16515:SF66">
    <property type="entry name" value="C2H2-TYPE DOMAIN-CONTAINING PROTEIN"/>
    <property type="match status" value="1"/>
</dbReference>
<evidence type="ECO:0000256" key="8">
    <source>
        <dbReference type="ARBA" id="ARBA00023125"/>
    </source>
</evidence>
<dbReference type="InParanoid" id="A0A6P7MQM6"/>
<dbReference type="SMART" id="SM00355">
    <property type="entry name" value="ZnF_C2H2"/>
    <property type="match status" value="5"/>
</dbReference>
<evidence type="ECO:0000256" key="9">
    <source>
        <dbReference type="ARBA" id="ARBA00023163"/>
    </source>
</evidence>
<dbReference type="FunFam" id="3.30.160.60:FF:000100">
    <property type="entry name" value="Zinc finger 45-like"/>
    <property type="match status" value="1"/>
</dbReference>
<dbReference type="RefSeq" id="XP_029009201.1">
    <property type="nucleotide sequence ID" value="XM_029153368.3"/>
</dbReference>
<evidence type="ECO:0000256" key="4">
    <source>
        <dbReference type="ARBA" id="ARBA00022737"/>
    </source>
</evidence>
<dbReference type="FunFam" id="3.30.160.60:FF:000624">
    <property type="entry name" value="zinc finger protein 697"/>
    <property type="match status" value="1"/>
</dbReference>
<dbReference type="InterPro" id="IPR050331">
    <property type="entry name" value="Zinc_finger"/>
</dbReference>
<gene>
    <name evidence="15" type="primary">LOC114857171</name>
</gene>
<dbReference type="GO" id="GO:0000122">
    <property type="term" value="P:negative regulation of transcription by RNA polymerase II"/>
    <property type="evidence" value="ECO:0007669"/>
    <property type="project" value="UniProtKB-ARBA"/>
</dbReference>
<evidence type="ECO:0000256" key="7">
    <source>
        <dbReference type="ARBA" id="ARBA00023015"/>
    </source>
</evidence>
<feature type="domain" description="C2H2-type" evidence="13">
    <location>
        <begin position="281"/>
        <end position="308"/>
    </location>
</feature>
<dbReference type="Pfam" id="PF00096">
    <property type="entry name" value="zf-C2H2"/>
    <property type="match status" value="5"/>
</dbReference>
<dbReference type="FunFam" id="3.30.160.60:FF:000912">
    <property type="entry name" value="Zinc finger protein 660"/>
    <property type="match status" value="1"/>
</dbReference>
<evidence type="ECO:0000256" key="12">
    <source>
        <dbReference type="SAM" id="MobiDB-lite"/>
    </source>
</evidence>
<dbReference type="PANTHER" id="PTHR16515">
    <property type="entry name" value="PR DOMAIN ZINC FINGER PROTEIN"/>
    <property type="match status" value="1"/>
</dbReference>
<dbReference type="PROSITE" id="PS50157">
    <property type="entry name" value="ZINC_FINGER_C2H2_2"/>
    <property type="match status" value="5"/>
</dbReference>
<reference evidence="15" key="1">
    <citation type="submission" date="2025-08" db="UniProtKB">
        <authorList>
            <consortium name="RefSeq"/>
        </authorList>
    </citation>
    <scope>IDENTIFICATION</scope>
</reference>
<keyword evidence="9" id="KW-0804">Transcription</keyword>
<feature type="compositionally biased region" description="Basic and acidic residues" evidence="12">
    <location>
        <begin position="64"/>
        <end position="81"/>
    </location>
</feature>